<evidence type="ECO:0000256" key="2">
    <source>
        <dbReference type="ARBA" id="ARBA00022448"/>
    </source>
</evidence>
<evidence type="ECO:0000256" key="5">
    <source>
        <dbReference type="ARBA" id="ARBA00022989"/>
    </source>
</evidence>
<dbReference type="GO" id="GO:0005886">
    <property type="term" value="C:plasma membrane"/>
    <property type="evidence" value="ECO:0007669"/>
    <property type="project" value="UniProtKB-SubCell"/>
</dbReference>
<dbReference type="Pfam" id="PF00528">
    <property type="entry name" value="BPD_transp_1"/>
    <property type="match status" value="1"/>
</dbReference>
<sequence length="298" mass="31932">MTSTIAKTSTAPTAVPPRHRRVRARRVAPAVAFTTISVAAVALFLMPIAWIFATSLKPTSEIFAIPARLLPEAPTLEHFGAVLSDGALLQMFGNSLVVGAGATILSLLLGVPAAFGFARYRYRLSGALLAAALVTRMFPPVALALPFFLQFRELGLINTTVGLTIAYIPIVLPLVIWMLEGFFREFPEELLEAARMDGLGTLRTLIRIVIPLSRPAIAVAALFGFLAAWNEFVIALSLTRTPDAQTMPVGIASYITQFQTVWGQMTAASVLYLLPVLIITLIAQRGIIAGLMSGASKG</sequence>
<comment type="similarity">
    <text evidence="7">Belongs to the binding-protein-dependent transport system permease family.</text>
</comment>
<comment type="subcellular location">
    <subcellularLocation>
        <location evidence="1 7">Cell membrane</location>
        <topology evidence="1 7">Multi-pass membrane protein</topology>
    </subcellularLocation>
</comment>
<keyword evidence="5 7" id="KW-1133">Transmembrane helix</keyword>
<proteinExistence type="inferred from homology"/>
<evidence type="ECO:0000256" key="6">
    <source>
        <dbReference type="ARBA" id="ARBA00023136"/>
    </source>
</evidence>
<feature type="transmembrane region" description="Helical" evidence="7">
    <location>
        <begin position="27"/>
        <end position="53"/>
    </location>
</feature>
<dbReference type="RefSeq" id="WP_330170529.1">
    <property type="nucleotide sequence ID" value="NZ_CP137080.1"/>
</dbReference>
<dbReference type="InterPro" id="IPR000515">
    <property type="entry name" value="MetI-like"/>
</dbReference>
<accession>A0AAU0MGU6</accession>
<keyword evidence="6 7" id="KW-0472">Membrane</keyword>
<feature type="transmembrane region" description="Helical" evidence="7">
    <location>
        <begin position="261"/>
        <end position="283"/>
    </location>
</feature>
<dbReference type="SUPFAM" id="SSF161098">
    <property type="entry name" value="MetI-like"/>
    <property type="match status" value="1"/>
</dbReference>
<dbReference type="InterPro" id="IPR035906">
    <property type="entry name" value="MetI-like_sf"/>
</dbReference>
<evidence type="ECO:0000256" key="3">
    <source>
        <dbReference type="ARBA" id="ARBA00022475"/>
    </source>
</evidence>
<feature type="domain" description="ABC transmembrane type-1" evidence="8">
    <location>
        <begin position="92"/>
        <end position="283"/>
    </location>
</feature>
<dbReference type="GO" id="GO:0055085">
    <property type="term" value="P:transmembrane transport"/>
    <property type="evidence" value="ECO:0007669"/>
    <property type="project" value="InterPro"/>
</dbReference>
<evidence type="ECO:0000256" key="4">
    <source>
        <dbReference type="ARBA" id="ARBA00022692"/>
    </source>
</evidence>
<dbReference type="EMBL" id="CP137080">
    <property type="protein sequence ID" value="WOQ69405.1"/>
    <property type="molecule type" value="Genomic_DNA"/>
</dbReference>
<feature type="transmembrane region" description="Helical" evidence="7">
    <location>
        <begin position="127"/>
        <end position="149"/>
    </location>
</feature>
<dbReference type="KEGG" id="mliy:RYJ27_11985"/>
<feature type="transmembrane region" description="Helical" evidence="7">
    <location>
        <begin position="204"/>
        <end position="229"/>
    </location>
</feature>
<dbReference type="Proteomes" id="UP001329313">
    <property type="component" value="Chromosome"/>
</dbReference>
<keyword evidence="2 7" id="KW-0813">Transport</keyword>
<evidence type="ECO:0000256" key="1">
    <source>
        <dbReference type="ARBA" id="ARBA00004651"/>
    </source>
</evidence>
<keyword evidence="3" id="KW-1003">Cell membrane</keyword>
<keyword evidence="10" id="KW-1185">Reference proteome</keyword>
<evidence type="ECO:0000313" key="9">
    <source>
        <dbReference type="EMBL" id="WOQ69405.1"/>
    </source>
</evidence>
<dbReference type="PANTHER" id="PTHR32243">
    <property type="entry name" value="MALTOSE TRANSPORT SYSTEM PERMEASE-RELATED"/>
    <property type="match status" value="1"/>
</dbReference>
<feature type="transmembrane region" description="Helical" evidence="7">
    <location>
        <begin position="96"/>
        <end position="115"/>
    </location>
</feature>
<keyword evidence="4 7" id="KW-0812">Transmembrane</keyword>
<dbReference type="PROSITE" id="PS50928">
    <property type="entry name" value="ABC_TM1"/>
    <property type="match status" value="1"/>
</dbReference>
<evidence type="ECO:0000259" key="8">
    <source>
        <dbReference type="PROSITE" id="PS50928"/>
    </source>
</evidence>
<evidence type="ECO:0000256" key="7">
    <source>
        <dbReference type="RuleBase" id="RU363032"/>
    </source>
</evidence>
<organism evidence="9 10">
    <name type="scientific">Microbacterium limosum</name>
    <dbReference type="NCBI Taxonomy" id="3079935"/>
    <lineage>
        <taxon>Bacteria</taxon>
        <taxon>Bacillati</taxon>
        <taxon>Actinomycetota</taxon>
        <taxon>Actinomycetes</taxon>
        <taxon>Micrococcales</taxon>
        <taxon>Microbacteriaceae</taxon>
        <taxon>Microbacterium</taxon>
    </lineage>
</organism>
<name>A0AAU0MGU6_9MICO</name>
<protein>
    <submittedName>
        <fullName evidence="9">Carbohydrate ABC transporter permease</fullName>
    </submittedName>
</protein>
<feature type="transmembrane region" description="Helical" evidence="7">
    <location>
        <begin position="161"/>
        <end position="183"/>
    </location>
</feature>
<evidence type="ECO:0000313" key="10">
    <source>
        <dbReference type="Proteomes" id="UP001329313"/>
    </source>
</evidence>
<dbReference type="AlphaFoldDB" id="A0AAU0MGU6"/>
<dbReference type="Gene3D" id="1.10.3720.10">
    <property type="entry name" value="MetI-like"/>
    <property type="match status" value="1"/>
</dbReference>
<dbReference type="PANTHER" id="PTHR32243:SF18">
    <property type="entry name" value="INNER MEMBRANE ABC TRANSPORTER PERMEASE PROTEIN YCJP"/>
    <property type="match status" value="1"/>
</dbReference>
<dbReference type="CDD" id="cd06261">
    <property type="entry name" value="TM_PBP2"/>
    <property type="match status" value="1"/>
</dbReference>
<dbReference type="InterPro" id="IPR050901">
    <property type="entry name" value="BP-dep_ABC_trans_perm"/>
</dbReference>
<gene>
    <name evidence="9" type="ORF">RYJ27_11985</name>
</gene>
<reference evidence="9 10" key="1">
    <citation type="submission" date="2023-10" db="EMBL/GenBank/DDBJ databases">
        <title>Y20.</title>
        <authorList>
            <person name="Zhang G."/>
            <person name="Ding Y."/>
        </authorList>
    </citation>
    <scope>NUCLEOTIDE SEQUENCE [LARGE SCALE GENOMIC DNA]</scope>
    <source>
        <strain evidence="9 10">Y20</strain>
    </source>
</reference>